<feature type="binding site" evidence="15">
    <location>
        <position position="140"/>
    </location>
    <ligand>
        <name>substrate</name>
    </ligand>
</feature>
<feature type="binding site" evidence="15">
    <location>
        <begin position="211"/>
        <end position="213"/>
    </location>
    <ligand>
        <name>substrate</name>
    </ligand>
</feature>
<keyword evidence="6 19" id="KW-0645">Protease</keyword>
<comment type="catalytic activity">
    <reaction evidence="1">
        <text>Acts on substrates that are at least partially unfolded. The cleavage site P1 residue is normally between a pair of hydrophobic residues, such as Val-|-Val.</text>
        <dbReference type="EC" id="3.4.21.107"/>
    </reaction>
</comment>
<evidence type="ECO:0000256" key="3">
    <source>
        <dbReference type="ARBA" id="ARBA00010541"/>
    </source>
</evidence>
<dbReference type="EMBL" id="QJKI01000001">
    <property type="protein sequence ID" value="PXX81949.1"/>
    <property type="molecule type" value="Genomic_DNA"/>
</dbReference>
<keyword evidence="20" id="KW-1185">Reference proteome</keyword>
<dbReference type="Gene3D" id="2.30.42.10">
    <property type="match status" value="2"/>
</dbReference>
<evidence type="ECO:0000256" key="8">
    <source>
        <dbReference type="ARBA" id="ARBA00022737"/>
    </source>
</evidence>
<dbReference type="SMART" id="SM00228">
    <property type="entry name" value="PDZ"/>
    <property type="match status" value="2"/>
</dbReference>
<evidence type="ECO:0000256" key="11">
    <source>
        <dbReference type="ARBA" id="ARBA00022825"/>
    </source>
</evidence>
<protein>
    <recommendedName>
        <fullName evidence="5">Probable periplasmic serine endoprotease DegP-like</fullName>
        <ecNumber evidence="4">3.4.21.107</ecNumber>
    </recommendedName>
    <alternativeName>
        <fullName evidence="13">Protease Do</fullName>
    </alternativeName>
</protein>
<dbReference type="AlphaFoldDB" id="A0A318KWJ6"/>
<keyword evidence="11" id="KW-0720">Serine protease</keyword>
<comment type="similarity">
    <text evidence="3">Belongs to the peptidase S1C family.</text>
</comment>
<evidence type="ECO:0000256" key="16">
    <source>
        <dbReference type="SAM" id="MobiDB-lite"/>
    </source>
</evidence>
<evidence type="ECO:0000256" key="14">
    <source>
        <dbReference type="PIRSR" id="PIRSR611782-1"/>
    </source>
</evidence>
<gene>
    <name evidence="19" type="ORF">DFR34_101181</name>
</gene>
<evidence type="ECO:0000256" key="7">
    <source>
        <dbReference type="ARBA" id="ARBA00022729"/>
    </source>
</evidence>
<dbReference type="InterPro" id="IPR036034">
    <property type="entry name" value="PDZ_sf"/>
</dbReference>
<evidence type="ECO:0000256" key="1">
    <source>
        <dbReference type="ARBA" id="ARBA00001772"/>
    </source>
</evidence>
<dbReference type="RefSeq" id="WP_110389262.1">
    <property type="nucleotide sequence ID" value="NZ_QJKI01000001.1"/>
</dbReference>
<feature type="active site" description="Charge relay system" evidence="14">
    <location>
        <position position="213"/>
    </location>
</feature>
<feature type="domain" description="PDZ" evidence="18">
    <location>
        <begin position="269"/>
        <end position="348"/>
    </location>
</feature>
<evidence type="ECO:0000256" key="12">
    <source>
        <dbReference type="ARBA" id="ARBA00023016"/>
    </source>
</evidence>
<feature type="signal peptide" evidence="17">
    <location>
        <begin position="1"/>
        <end position="27"/>
    </location>
</feature>
<dbReference type="SUPFAM" id="SSF50494">
    <property type="entry name" value="Trypsin-like serine proteases"/>
    <property type="match status" value="1"/>
</dbReference>
<dbReference type="SUPFAM" id="SSF50156">
    <property type="entry name" value="PDZ domain-like"/>
    <property type="match status" value="2"/>
</dbReference>
<evidence type="ECO:0000256" key="13">
    <source>
        <dbReference type="ARBA" id="ARBA00032850"/>
    </source>
</evidence>
<accession>A0A318KWJ6</accession>
<dbReference type="PANTHER" id="PTHR22939">
    <property type="entry name" value="SERINE PROTEASE FAMILY S1C HTRA-RELATED"/>
    <property type="match status" value="1"/>
</dbReference>
<comment type="caution">
    <text evidence="19">The sequence shown here is derived from an EMBL/GenBank/DDBJ whole genome shotgun (WGS) entry which is preliminary data.</text>
</comment>
<dbReference type="PROSITE" id="PS50106">
    <property type="entry name" value="PDZ"/>
    <property type="match status" value="1"/>
</dbReference>
<evidence type="ECO:0000256" key="15">
    <source>
        <dbReference type="PIRSR" id="PIRSR611782-2"/>
    </source>
</evidence>
<dbReference type="GO" id="GO:0042597">
    <property type="term" value="C:periplasmic space"/>
    <property type="evidence" value="ECO:0007669"/>
    <property type="project" value="UniProtKB-SubCell"/>
</dbReference>
<dbReference type="NCBIfam" id="TIGR02037">
    <property type="entry name" value="degP_htrA_DO"/>
    <property type="match status" value="1"/>
</dbReference>
<dbReference type="FunFam" id="2.40.10.120:FF:000007">
    <property type="entry name" value="Periplasmic serine endoprotease DegP-like"/>
    <property type="match status" value="1"/>
</dbReference>
<dbReference type="Gene3D" id="2.40.10.120">
    <property type="match status" value="1"/>
</dbReference>
<dbReference type="Pfam" id="PF13365">
    <property type="entry name" value="Trypsin_2"/>
    <property type="match status" value="1"/>
</dbReference>
<keyword evidence="8" id="KW-0677">Repeat</keyword>
<dbReference type="InterPro" id="IPR001940">
    <property type="entry name" value="Peptidase_S1C"/>
</dbReference>
<evidence type="ECO:0000256" key="6">
    <source>
        <dbReference type="ARBA" id="ARBA00022670"/>
    </source>
</evidence>
<sequence>MSTRTLSRRLVSLTLTVGMLLSAVAHAARDLPDFTRLVESQGRTVVNISTTQTVKTVAGPFGDDAANDLFSEFFRRFGVPGGGQPREQQQSSLGSGFLISADGYIMTNAHVVAKADEITVSTTDKREYKAKLVGADTRTDVAVLKIDGHSLPTVSLGNPSLLKPGEWVVAIGSPFGFDNSVTAGIVSAKGRQLPGDAYVPFIQTDVAVNPGNSGGPLFNLDGQVVGINSQIYSRSGGFMGISFAIPIDVAMQVADQLKAHGRVSRAVIGVSVQELSRDLAASFGLSRPSGALINSVQPGSPADKAGLKSGDIMLQVGGKPVENASDMARLISSARPGQPLALEIWRNKASRTLTVTPNEMSEQASERQGRNRQPNAAPALTGLNMSLSELSPAQLRALRISYGLMVQRVQGLAARAGVQPGDVIVGVNNSTLTSAEQFREQVAAAKAGDTLALRLIRDGNTLFVAVPVAEK</sequence>
<dbReference type="CDD" id="cd10839">
    <property type="entry name" value="cpPDZ1_DegP-like"/>
    <property type="match status" value="1"/>
</dbReference>
<dbReference type="GO" id="GO:0006508">
    <property type="term" value="P:proteolysis"/>
    <property type="evidence" value="ECO:0007669"/>
    <property type="project" value="UniProtKB-KW"/>
</dbReference>
<proteinExistence type="inferred from homology"/>
<keyword evidence="7 17" id="KW-0732">Signal</keyword>
<dbReference type="InterPro" id="IPR011782">
    <property type="entry name" value="Pept_S1C_Do"/>
</dbReference>
<dbReference type="InterPro" id="IPR001478">
    <property type="entry name" value="PDZ"/>
</dbReference>
<evidence type="ECO:0000256" key="9">
    <source>
        <dbReference type="ARBA" id="ARBA00022764"/>
    </source>
</evidence>
<feature type="active site" description="Charge relay system" evidence="14">
    <location>
        <position position="110"/>
    </location>
</feature>
<evidence type="ECO:0000256" key="17">
    <source>
        <dbReference type="SAM" id="SignalP"/>
    </source>
</evidence>
<evidence type="ECO:0000259" key="18">
    <source>
        <dbReference type="PROSITE" id="PS50106"/>
    </source>
</evidence>
<evidence type="ECO:0000256" key="10">
    <source>
        <dbReference type="ARBA" id="ARBA00022801"/>
    </source>
</evidence>
<name>A0A318KWJ6_9NEIS</name>
<dbReference type="GO" id="GO:0004252">
    <property type="term" value="F:serine-type endopeptidase activity"/>
    <property type="evidence" value="ECO:0007669"/>
    <property type="project" value="InterPro"/>
</dbReference>
<keyword evidence="12" id="KW-0346">Stress response</keyword>
<evidence type="ECO:0000256" key="4">
    <source>
        <dbReference type="ARBA" id="ARBA00013035"/>
    </source>
</evidence>
<dbReference type="Proteomes" id="UP000247555">
    <property type="component" value="Unassembled WGS sequence"/>
</dbReference>
<organism evidence="19 20">
    <name type="scientific">Rivihabitans pingtungensis</name>
    <dbReference type="NCBI Taxonomy" id="1054498"/>
    <lineage>
        <taxon>Bacteria</taxon>
        <taxon>Pseudomonadati</taxon>
        <taxon>Pseudomonadota</taxon>
        <taxon>Betaproteobacteria</taxon>
        <taxon>Neisseriales</taxon>
        <taxon>Aquaspirillaceae</taxon>
        <taxon>Rivihabitans</taxon>
    </lineage>
</organism>
<keyword evidence="10" id="KW-0378">Hydrolase</keyword>
<reference evidence="19 20" key="1">
    <citation type="submission" date="2018-05" db="EMBL/GenBank/DDBJ databases">
        <title>Genomic Encyclopedia of Type Strains, Phase IV (KMG-IV): sequencing the most valuable type-strain genomes for metagenomic binning, comparative biology and taxonomic classification.</title>
        <authorList>
            <person name="Goeker M."/>
        </authorList>
    </citation>
    <scope>NUCLEOTIDE SEQUENCE [LARGE SCALE GENOMIC DNA]</scope>
    <source>
        <strain evidence="19 20">DSM 29661</strain>
    </source>
</reference>
<feature type="binding site" evidence="15">
    <location>
        <position position="110"/>
    </location>
    <ligand>
        <name>substrate</name>
    </ligand>
</feature>
<dbReference type="InterPro" id="IPR009003">
    <property type="entry name" value="Peptidase_S1_PA"/>
</dbReference>
<keyword evidence="9" id="KW-0574">Periplasm</keyword>
<dbReference type="PANTHER" id="PTHR22939:SF130">
    <property type="entry name" value="PERIPLASMIC SERINE ENDOPROTEASE DEGP-LIKE-RELATED"/>
    <property type="match status" value="1"/>
</dbReference>
<feature type="active site" description="Charge relay system" evidence="14">
    <location>
        <position position="140"/>
    </location>
</feature>
<comment type="subcellular location">
    <subcellularLocation>
        <location evidence="2">Periplasm</location>
    </subcellularLocation>
</comment>
<dbReference type="Pfam" id="PF13180">
    <property type="entry name" value="PDZ_2"/>
    <property type="match status" value="2"/>
</dbReference>
<evidence type="ECO:0000256" key="5">
    <source>
        <dbReference type="ARBA" id="ARBA00013958"/>
    </source>
</evidence>
<dbReference type="PRINTS" id="PR00834">
    <property type="entry name" value="PROTEASES2C"/>
</dbReference>
<dbReference type="OrthoDB" id="9758917at2"/>
<evidence type="ECO:0000313" key="19">
    <source>
        <dbReference type="EMBL" id="PXX81949.1"/>
    </source>
</evidence>
<evidence type="ECO:0000256" key="2">
    <source>
        <dbReference type="ARBA" id="ARBA00004418"/>
    </source>
</evidence>
<evidence type="ECO:0000313" key="20">
    <source>
        <dbReference type="Proteomes" id="UP000247555"/>
    </source>
</evidence>
<feature type="region of interest" description="Disordered" evidence="16">
    <location>
        <begin position="356"/>
        <end position="378"/>
    </location>
</feature>
<dbReference type="EC" id="3.4.21.107" evidence="4"/>
<feature type="chain" id="PRO_5039685850" description="Probable periplasmic serine endoprotease DegP-like" evidence="17">
    <location>
        <begin position="28"/>
        <end position="471"/>
    </location>
</feature>